<evidence type="ECO:0000259" key="9">
    <source>
        <dbReference type="Pfam" id="PF08704"/>
    </source>
</evidence>
<dbReference type="PROSITE" id="PS51620">
    <property type="entry name" value="SAM_TRM61"/>
    <property type="match status" value="1"/>
</dbReference>
<evidence type="ECO:0000256" key="2">
    <source>
        <dbReference type="ARBA" id="ARBA00012796"/>
    </source>
</evidence>
<gene>
    <name evidence="10" type="ORF">ANN_11357</name>
</gene>
<dbReference type="Pfam" id="PF08704">
    <property type="entry name" value="GCD14"/>
    <property type="match status" value="1"/>
</dbReference>
<evidence type="ECO:0000313" key="10">
    <source>
        <dbReference type="EMBL" id="KAJ4441501.1"/>
    </source>
</evidence>
<comment type="caution">
    <text evidence="10">The sequence shown here is derived from an EMBL/GenBank/DDBJ whole genome shotgun (WGS) entry which is preliminary data.</text>
</comment>
<evidence type="ECO:0000256" key="4">
    <source>
        <dbReference type="ARBA" id="ARBA00022679"/>
    </source>
</evidence>
<evidence type="ECO:0000256" key="6">
    <source>
        <dbReference type="ARBA" id="ARBA00022694"/>
    </source>
</evidence>
<keyword evidence="7" id="KW-0539">Nucleus</keyword>
<comment type="subcellular location">
    <subcellularLocation>
        <location evidence="1">Nucleus</location>
    </subcellularLocation>
</comment>
<evidence type="ECO:0000256" key="1">
    <source>
        <dbReference type="ARBA" id="ARBA00004123"/>
    </source>
</evidence>
<dbReference type="Proteomes" id="UP001148838">
    <property type="component" value="Unassembled WGS sequence"/>
</dbReference>
<reference evidence="10 11" key="1">
    <citation type="journal article" date="2022" name="Allergy">
        <title>Genome assembly and annotation of Periplaneta americana reveal a comprehensive cockroach allergen profile.</title>
        <authorList>
            <person name="Wang L."/>
            <person name="Xiong Q."/>
            <person name="Saelim N."/>
            <person name="Wang L."/>
            <person name="Nong W."/>
            <person name="Wan A.T."/>
            <person name="Shi M."/>
            <person name="Liu X."/>
            <person name="Cao Q."/>
            <person name="Hui J.H.L."/>
            <person name="Sookrung N."/>
            <person name="Leung T.F."/>
            <person name="Tungtrongchitr A."/>
            <person name="Tsui S.K.W."/>
        </authorList>
    </citation>
    <scope>NUCLEOTIDE SEQUENCE [LARGE SCALE GENOMIC DNA]</scope>
    <source>
        <strain evidence="10">PWHHKU_190912</strain>
    </source>
</reference>
<evidence type="ECO:0000256" key="5">
    <source>
        <dbReference type="ARBA" id="ARBA00022691"/>
    </source>
</evidence>
<dbReference type="Gene3D" id="3.10.330.20">
    <property type="match status" value="1"/>
</dbReference>
<dbReference type="SUPFAM" id="SSF53335">
    <property type="entry name" value="S-adenosyl-L-methionine-dependent methyltransferases"/>
    <property type="match status" value="1"/>
</dbReference>
<accession>A0ABQ8T5Y4</accession>
<keyword evidence="11" id="KW-1185">Reference proteome</keyword>
<dbReference type="EMBL" id="JAJSOF020000015">
    <property type="protein sequence ID" value="KAJ4441501.1"/>
    <property type="molecule type" value="Genomic_DNA"/>
</dbReference>
<dbReference type="PANTHER" id="PTHR12133">
    <property type="entry name" value="TRNA (ADENINE(58)-N(1))-METHYLTRANSFERASE"/>
    <property type="match status" value="1"/>
</dbReference>
<dbReference type="PANTHER" id="PTHR12133:SF2">
    <property type="entry name" value="TRNA (ADENINE(58)-N(1))-METHYLTRANSFERASE CATALYTIC SUBUNIT TRMT61A"/>
    <property type="match status" value="1"/>
</dbReference>
<evidence type="ECO:0000256" key="3">
    <source>
        <dbReference type="ARBA" id="ARBA00022603"/>
    </source>
</evidence>
<feature type="domain" description="tRNA (adenine(58)-N(1))-methyltransferase catalytic subunit TRM61 C-terminal" evidence="9">
    <location>
        <begin position="72"/>
        <end position="210"/>
    </location>
</feature>
<proteinExistence type="predicted"/>
<evidence type="ECO:0000313" key="11">
    <source>
        <dbReference type="Proteomes" id="UP001148838"/>
    </source>
</evidence>
<keyword evidence="5" id="KW-0949">S-adenosyl-L-methionine</keyword>
<protein>
    <recommendedName>
        <fullName evidence="2">tRNA (adenine(58)-N(1))-methyltransferase</fullName>
        <ecNumber evidence="2">2.1.1.220</ecNumber>
    </recommendedName>
</protein>
<comment type="catalytic activity">
    <reaction evidence="8">
        <text>an adenosine in mRNA + S-adenosyl-L-methionine = an N(1)-methyladenosine in mRNA + S-adenosyl-L-homocysteine + H(+)</text>
        <dbReference type="Rhea" id="RHEA:55392"/>
        <dbReference type="Rhea" id="RHEA-COMP:12414"/>
        <dbReference type="Rhea" id="RHEA-COMP:12415"/>
        <dbReference type="ChEBI" id="CHEBI:15378"/>
        <dbReference type="ChEBI" id="CHEBI:57856"/>
        <dbReference type="ChEBI" id="CHEBI:59789"/>
        <dbReference type="ChEBI" id="CHEBI:74411"/>
        <dbReference type="ChEBI" id="CHEBI:74491"/>
    </reaction>
</comment>
<dbReference type="Gene3D" id="3.40.50.150">
    <property type="entry name" value="Vaccinia Virus protein VP39"/>
    <property type="match status" value="1"/>
</dbReference>
<name>A0ABQ8T5Y4_PERAM</name>
<keyword evidence="6" id="KW-0819">tRNA processing</keyword>
<dbReference type="InterPro" id="IPR049470">
    <property type="entry name" value="TRM61_C"/>
</dbReference>
<dbReference type="InterPro" id="IPR029063">
    <property type="entry name" value="SAM-dependent_MTases_sf"/>
</dbReference>
<organism evidence="10 11">
    <name type="scientific">Periplaneta americana</name>
    <name type="common">American cockroach</name>
    <name type="synonym">Blatta americana</name>
    <dbReference type="NCBI Taxonomy" id="6978"/>
    <lineage>
        <taxon>Eukaryota</taxon>
        <taxon>Metazoa</taxon>
        <taxon>Ecdysozoa</taxon>
        <taxon>Arthropoda</taxon>
        <taxon>Hexapoda</taxon>
        <taxon>Insecta</taxon>
        <taxon>Pterygota</taxon>
        <taxon>Neoptera</taxon>
        <taxon>Polyneoptera</taxon>
        <taxon>Dictyoptera</taxon>
        <taxon>Blattodea</taxon>
        <taxon>Blattoidea</taxon>
        <taxon>Blattidae</taxon>
        <taxon>Blattinae</taxon>
        <taxon>Periplaneta</taxon>
    </lineage>
</organism>
<keyword evidence="3" id="KW-0489">Methyltransferase</keyword>
<keyword evidence="4" id="KW-0808">Transferase</keyword>
<evidence type="ECO:0000256" key="7">
    <source>
        <dbReference type="ARBA" id="ARBA00023242"/>
    </source>
</evidence>
<dbReference type="InterPro" id="IPR014816">
    <property type="entry name" value="tRNA_MeTrfase_Gcd14"/>
</dbReference>
<sequence>MSFEKFKDVIEQGDTVILYLSVNNMHAIQVQPKIKNKKDEWVENVFQTMYGALKVQSLVGKKFGTKVALSRGWAYVLHPTPELWTLTLPHRTQIIYTPDISMIIFQLEIRPGSVVIESGTGSGSLSHALIRCIKPLGHLYTFDFHEYRVSVVREEFEAHGIGQFVTVEQRDVCQNGFGTELNGKADAVFLDLPHPWEAVPHAAAAIKDSELNLLMRYIPFTALKHVRTKGILHSFPPCVASQSRRVLTKACIFLSINNNDLLLRTVSLWRERANASYNISLIFSSSVFDETRNISLSKKKIEHHPLSVISRLNLQVCVAASVLHATRRLGQLCDNARPFTSGDTFHTLCR</sequence>
<evidence type="ECO:0000256" key="8">
    <source>
        <dbReference type="ARBA" id="ARBA00048481"/>
    </source>
</evidence>
<dbReference type="EC" id="2.1.1.220" evidence="2"/>